<protein>
    <submittedName>
        <fullName evidence="1">Uncharacterized protein</fullName>
    </submittedName>
</protein>
<name>X1VEK4_9ZZZZ</name>
<accession>X1VEK4</accession>
<dbReference type="EMBL" id="BARW01026308">
    <property type="protein sequence ID" value="GAJ16202.1"/>
    <property type="molecule type" value="Genomic_DNA"/>
</dbReference>
<organism evidence="1">
    <name type="scientific">marine sediment metagenome</name>
    <dbReference type="NCBI Taxonomy" id="412755"/>
    <lineage>
        <taxon>unclassified sequences</taxon>
        <taxon>metagenomes</taxon>
        <taxon>ecological metagenomes</taxon>
    </lineage>
</organism>
<comment type="caution">
    <text evidence="1">The sequence shown here is derived from an EMBL/GenBank/DDBJ whole genome shotgun (WGS) entry which is preliminary data.</text>
</comment>
<proteinExistence type="predicted"/>
<dbReference type="AlphaFoldDB" id="X1VEK4"/>
<reference evidence="1" key="1">
    <citation type="journal article" date="2014" name="Front. Microbiol.">
        <title>High frequency of phylogenetically diverse reductive dehalogenase-homologous genes in deep subseafloor sedimentary metagenomes.</title>
        <authorList>
            <person name="Kawai M."/>
            <person name="Futagami T."/>
            <person name="Toyoda A."/>
            <person name="Takaki Y."/>
            <person name="Nishi S."/>
            <person name="Hori S."/>
            <person name="Arai W."/>
            <person name="Tsubouchi T."/>
            <person name="Morono Y."/>
            <person name="Uchiyama I."/>
            <person name="Ito T."/>
            <person name="Fujiyama A."/>
            <person name="Inagaki F."/>
            <person name="Takami H."/>
        </authorList>
    </citation>
    <scope>NUCLEOTIDE SEQUENCE</scope>
    <source>
        <strain evidence="1">Expedition CK06-06</strain>
    </source>
</reference>
<feature type="non-terminal residue" evidence="1">
    <location>
        <position position="56"/>
    </location>
</feature>
<evidence type="ECO:0000313" key="1">
    <source>
        <dbReference type="EMBL" id="GAJ16202.1"/>
    </source>
</evidence>
<gene>
    <name evidence="1" type="ORF">S12H4_42931</name>
</gene>
<sequence length="56" mass="6241">MIKKIAICPKCKSKISCTGEEGDIVEVKCNNCGNNGKIFFVNLNEIDFYPVKEPFA</sequence>